<gene>
    <name evidence="3" type="ORF">RS82_03377</name>
</gene>
<dbReference type="OrthoDB" id="9966189at2"/>
<comment type="caution">
    <text evidence="3">The sequence shown here is derived from an EMBL/GenBank/DDBJ whole genome shotgun (WGS) entry which is preliminary data.</text>
</comment>
<sequence length="193" mass="19941">MIDPDDERTAFSRRKAAAPAPDDHDAVDERTHPSQRFSVGADAVDDTVVSARSAVASDSEVPTQAATESAPAGPRRTGQPPTPEPADASVGVRRAASGSRLDPEPAGETAAVRGRVAAAPAPAADAYRARAVPPATAVRAEPARRTPQEHVDTAAVEAIRGRRRRRRMIAVAAAASVLVIVVALALVVLLTTG</sequence>
<feature type="compositionally biased region" description="Low complexity" evidence="1">
    <location>
        <begin position="38"/>
        <end position="59"/>
    </location>
</feature>
<evidence type="ECO:0000313" key="4">
    <source>
        <dbReference type="Proteomes" id="UP000034098"/>
    </source>
</evidence>
<evidence type="ECO:0000313" key="3">
    <source>
        <dbReference type="EMBL" id="KJL40761.1"/>
    </source>
</evidence>
<accession>A0A0M2H850</accession>
<dbReference type="EMBL" id="JYJA01000039">
    <property type="protein sequence ID" value="KJL40761.1"/>
    <property type="molecule type" value="Genomic_DNA"/>
</dbReference>
<evidence type="ECO:0000256" key="1">
    <source>
        <dbReference type="SAM" id="MobiDB-lite"/>
    </source>
</evidence>
<dbReference type="Proteomes" id="UP000034098">
    <property type="component" value="Unassembled WGS sequence"/>
</dbReference>
<feature type="transmembrane region" description="Helical" evidence="2">
    <location>
        <begin position="169"/>
        <end position="190"/>
    </location>
</feature>
<feature type="compositionally biased region" description="Low complexity" evidence="1">
    <location>
        <begin position="110"/>
        <end position="124"/>
    </location>
</feature>
<keyword evidence="2" id="KW-0472">Membrane</keyword>
<keyword evidence="2" id="KW-0812">Transmembrane</keyword>
<protein>
    <submittedName>
        <fullName evidence="3">Uncharacterized protein</fullName>
    </submittedName>
</protein>
<evidence type="ECO:0000256" key="2">
    <source>
        <dbReference type="SAM" id="Phobius"/>
    </source>
</evidence>
<keyword evidence="4" id="KW-1185">Reference proteome</keyword>
<organism evidence="3 4">
    <name type="scientific">Microbacterium trichothecenolyticum</name>
    <name type="common">Aureobacterium trichothecenolyticum</name>
    <dbReference type="NCBI Taxonomy" id="69370"/>
    <lineage>
        <taxon>Bacteria</taxon>
        <taxon>Bacillati</taxon>
        <taxon>Actinomycetota</taxon>
        <taxon>Actinomycetes</taxon>
        <taxon>Micrococcales</taxon>
        <taxon>Microbacteriaceae</taxon>
        <taxon>Microbacterium</taxon>
    </lineage>
</organism>
<keyword evidence="2" id="KW-1133">Transmembrane helix</keyword>
<dbReference type="AlphaFoldDB" id="A0A0M2H850"/>
<dbReference type="PATRIC" id="fig|69370.6.peg.3440"/>
<feature type="compositionally biased region" description="Basic and acidic residues" evidence="1">
    <location>
        <begin position="21"/>
        <end position="32"/>
    </location>
</feature>
<dbReference type="RefSeq" id="WP_045301471.1">
    <property type="nucleotide sequence ID" value="NZ_JYJA01000039.1"/>
</dbReference>
<feature type="region of interest" description="Disordered" evidence="1">
    <location>
        <begin position="1"/>
        <end position="124"/>
    </location>
</feature>
<reference evidence="3 4" key="1">
    <citation type="submission" date="2015-02" db="EMBL/GenBank/DDBJ databases">
        <title>Draft genome sequences of ten Microbacterium spp. with emphasis on heavy metal contaminated environments.</title>
        <authorList>
            <person name="Corretto E."/>
        </authorList>
    </citation>
    <scope>NUCLEOTIDE SEQUENCE [LARGE SCALE GENOMIC DNA]</scope>
    <source>
        <strain evidence="3 4">DSM 8608</strain>
    </source>
</reference>
<proteinExistence type="predicted"/>
<name>A0A0M2H850_MICTR</name>